<evidence type="ECO:0000313" key="2">
    <source>
        <dbReference type="EMBL" id="MFC5492044.1"/>
    </source>
</evidence>
<proteinExistence type="predicted"/>
<name>A0ABW0MUN1_9ACTN</name>
<comment type="caution">
    <text evidence="2">The sequence shown here is derived from an EMBL/GenBank/DDBJ whole genome shotgun (WGS) entry which is preliminary data.</text>
</comment>
<dbReference type="Proteomes" id="UP001595956">
    <property type="component" value="Unassembled WGS sequence"/>
</dbReference>
<sequence length="234" mass="25338">MAKRKAYLHIGPPRTGGGFLDSALAAHAAELEAAGVRHPAISAEEMFRAAIEITRDHKAWGYQRREVEGAWAEICRRARKGKSDVVFSQELLATSTAAQVDLLLDGLAGFEVHVVVTARESGLVLDAWKHAVRPERWHEIVVPSTDAEQAVWTAFAAVVGFDPTGLDLDAGWTATRPMAGGPQAELLEVISTGAVADVVAEVTRLRAHNQALAERNAELERKKKKLKKRLAAVG</sequence>
<organism evidence="2 3">
    <name type="scientific">Nocardioides caricicola</name>
    <dbReference type="NCBI Taxonomy" id="634770"/>
    <lineage>
        <taxon>Bacteria</taxon>
        <taxon>Bacillati</taxon>
        <taxon>Actinomycetota</taxon>
        <taxon>Actinomycetes</taxon>
        <taxon>Propionibacteriales</taxon>
        <taxon>Nocardioidaceae</taxon>
        <taxon>Nocardioides</taxon>
    </lineage>
</organism>
<evidence type="ECO:0000313" key="3">
    <source>
        <dbReference type="Proteomes" id="UP001595956"/>
    </source>
</evidence>
<feature type="coiled-coil region" evidence="1">
    <location>
        <begin position="202"/>
        <end position="229"/>
    </location>
</feature>
<dbReference type="RefSeq" id="WP_345177487.1">
    <property type="nucleotide sequence ID" value="NZ_BAABFQ010000006.1"/>
</dbReference>
<keyword evidence="1" id="KW-0175">Coiled coil</keyword>
<dbReference type="EMBL" id="JBHSMD010000001">
    <property type="protein sequence ID" value="MFC5492044.1"/>
    <property type="molecule type" value="Genomic_DNA"/>
</dbReference>
<reference evidence="3" key="1">
    <citation type="journal article" date="2019" name="Int. J. Syst. Evol. Microbiol.">
        <title>The Global Catalogue of Microorganisms (GCM) 10K type strain sequencing project: providing services to taxonomists for standard genome sequencing and annotation.</title>
        <authorList>
            <consortium name="The Broad Institute Genomics Platform"/>
            <consortium name="The Broad Institute Genome Sequencing Center for Infectious Disease"/>
            <person name="Wu L."/>
            <person name="Ma J."/>
        </authorList>
    </citation>
    <scope>NUCLEOTIDE SEQUENCE [LARGE SCALE GENOMIC DNA]</scope>
    <source>
        <strain evidence="3">KACC 13778</strain>
    </source>
</reference>
<gene>
    <name evidence="2" type="ORF">ACFPKY_02980</name>
</gene>
<protein>
    <submittedName>
        <fullName evidence="2">Uncharacterized protein</fullName>
    </submittedName>
</protein>
<accession>A0ABW0MUN1</accession>
<keyword evidence="3" id="KW-1185">Reference proteome</keyword>
<evidence type="ECO:0000256" key="1">
    <source>
        <dbReference type="SAM" id="Coils"/>
    </source>
</evidence>